<dbReference type="Proteomes" id="UP001364224">
    <property type="component" value="Unassembled WGS sequence"/>
</dbReference>
<name>A0ABU8BF74_9BRAD</name>
<dbReference type="EMBL" id="JAZHRV010000001">
    <property type="protein sequence ID" value="MEH2556658.1"/>
    <property type="molecule type" value="Genomic_DNA"/>
</dbReference>
<reference evidence="2 3" key="1">
    <citation type="submission" date="2024-02" db="EMBL/GenBank/DDBJ databases">
        <title>Adaptive strategies in a cosmopolitan and abundant soil bacterium.</title>
        <authorList>
            <person name="Carini P."/>
        </authorList>
    </citation>
    <scope>NUCLEOTIDE SEQUENCE [LARGE SCALE GENOMIC DNA]</scope>
    <source>
        <strain evidence="2 3">AZCC 1608</strain>
    </source>
</reference>
<dbReference type="RefSeq" id="WP_334482111.1">
    <property type="nucleotide sequence ID" value="NZ_JAZHRV010000001.1"/>
</dbReference>
<keyword evidence="1" id="KW-1133">Transmembrane helix</keyword>
<keyword evidence="1" id="KW-0812">Transmembrane</keyword>
<proteinExistence type="predicted"/>
<organism evidence="2 3">
    <name type="scientific">Bradyrhizobium algeriense</name>
    <dbReference type="NCBI Taxonomy" id="634784"/>
    <lineage>
        <taxon>Bacteria</taxon>
        <taxon>Pseudomonadati</taxon>
        <taxon>Pseudomonadota</taxon>
        <taxon>Alphaproteobacteria</taxon>
        <taxon>Hyphomicrobiales</taxon>
        <taxon>Nitrobacteraceae</taxon>
        <taxon>Bradyrhizobium</taxon>
    </lineage>
</organism>
<sequence length="53" mass="5458">MSHVCPSCCLGMARPFGGMDVEKSMHLAVLLGGLLTVSIAVNAMIVLADGSRP</sequence>
<comment type="caution">
    <text evidence="2">The sequence shown here is derived from an EMBL/GenBank/DDBJ whole genome shotgun (WGS) entry which is preliminary data.</text>
</comment>
<keyword evidence="1" id="KW-0472">Membrane</keyword>
<accession>A0ABU8BF74</accession>
<gene>
    <name evidence="2" type="ORF">V1286_004187</name>
</gene>
<evidence type="ECO:0000313" key="3">
    <source>
        <dbReference type="Proteomes" id="UP001364224"/>
    </source>
</evidence>
<protein>
    <submittedName>
        <fullName evidence="2">Uncharacterized protein</fullName>
    </submittedName>
</protein>
<feature type="transmembrane region" description="Helical" evidence="1">
    <location>
        <begin position="25"/>
        <end position="48"/>
    </location>
</feature>
<keyword evidence="3" id="KW-1185">Reference proteome</keyword>
<evidence type="ECO:0000313" key="2">
    <source>
        <dbReference type="EMBL" id="MEH2556658.1"/>
    </source>
</evidence>
<evidence type="ECO:0000256" key="1">
    <source>
        <dbReference type="SAM" id="Phobius"/>
    </source>
</evidence>